<dbReference type="PANTHER" id="PTHR47926">
    <property type="entry name" value="PENTATRICOPEPTIDE REPEAT-CONTAINING PROTEIN"/>
    <property type="match status" value="1"/>
</dbReference>
<keyword evidence="4" id="KW-1185">Reference proteome</keyword>
<accession>A0A843VP54</accession>
<feature type="repeat" description="PPR" evidence="2">
    <location>
        <begin position="1"/>
        <end position="28"/>
    </location>
</feature>
<sequence>MISSYAQHGCAEHSLSLFKKMKDHGFTPNSVAFLGVLTACSHGGLSNEGLGQVSHYCLTASCFFSIYSVTQRILADAEDFIMSSGCDSDPVIWKALLCSCQLYGDIDRGNRVAERIVELEHQESACMCFCITCIWTLESRCWPIK</sequence>
<keyword evidence="1" id="KW-0677">Repeat</keyword>
<protein>
    <recommendedName>
        <fullName evidence="5">Pentatricopeptide repeat-containing protein</fullName>
    </recommendedName>
</protein>
<evidence type="ECO:0000313" key="4">
    <source>
        <dbReference type="Proteomes" id="UP000652761"/>
    </source>
</evidence>
<dbReference type="NCBIfam" id="TIGR00756">
    <property type="entry name" value="PPR"/>
    <property type="match status" value="1"/>
</dbReference>
<dbReference type="InterPro" id="IPR046960">
    <property type="entry name" value="PPR_At4g14850-like_plant"/>
</dbReference>
<dbReference type="Proteomes" id="UP000652761">
    <property type="component" value="Unassembled WGS sequence"/>
</dbReference>
<dbReference type="Gene3D" id="1.25.40.10">
    <property type="entry name" value="Tetratricopeptide repeat domain"/>
    <property type="match status" value="1"/>
</dbReference>
<dbReference type="PANTHER" id="PTHR47926:SF381">
    <property type="entry name" value="DYW DOMAIN-CONTAINING PROTEIN"/>
    <property type="match status" value="1"/>
</dbReference>
<dbReference type="PROSITE" id="PS51375">
    <property type="entry name" value="PPR"/>
    <property type="match status" value="1"/>
</dbReference>
<dbReference type="GO" id="GO:0003723">
    <property type="term" value="F:RNA binding"/>
    <property type="evidence" value="ECO:0007669"/>
    <property type="project" value="InterPro"/>
</dbReference>
<dbReference type="InterPro" id="IPR002885">
    <property type="entry name" value="PPR_rpt"/>
</dbReference>
<evidence type="ECO:0008006" key="5">
    <source>
        <dbReference type="Google" id="ProtNLM"/>
    </source>
</evidence>
<gene>
    <name evidence="3" type="ORF">Taro_028008</name>
</gene>
<evidence type="ECO:0000256" key="1">
    <source>
        <dbReference type="ARBA" id="ARBA00022737"/>
    </source>
</evidence>
<dbReference type="AlphaFoldDB" id="A0A843VP54"/>
<reference evidence="3" key="1">
    <citation type="submission" date="2017-07" db="EMBL/GenBank/DDBJ databases">
        <title>Taro Niue Genome Assembly and Annotation.</title>
        <authorList>
            <person name="Atibalentja N."/>
            <person name="Keating K."/>
            <person name="Fields C.J."/>
        </authorList>
    </citation>
    <scope>NUCLEOTIDE SEQUENCE</scope>
    <source>
        <strain evidence="3">Niue_2</strain>
        <tissue evidence="3">Leaf</tissue>
    </source>
</reference>
<comment type="caution">
    <text evidence="3">The sequence shown here is derived from an EMBL/GenBank/DDBJ whole genome shotgun (WGS) entry which is preliminary data.</text>
</comment>
<evidence type="ECO:0000256" key="2">
    <source>
        <dbReference type="PROSITE-ProRule" id="PRU00708"/>
    </source>
</evidence>
<dbReference type="OrthoDB" id="1882394at2759"/>
<organism evidence="3 4">
    <name type="scientific">Colocasia esculenta</name>
    <name type="common">Wild taro</name>
    <name type="synonym">Arum esculentum</name>
    <dbReference type="NCBI Taxonomy" id="4460"/>
    <lineage>
        <taxon>Eukaryota</taxon>
        <taxon>Viridiplantae</taxon>
        <taxon>Streptophyta</taxon>
        <taxon>Embryophyta</taxon>
        <taxon>Tracheophyta</taxon>
        <taxon>Spermatophyta</taxon>
        <taxon>Magnoliopsida</taxon>
        <taxon>Liliopsida</taxon>
        <taxon>Araceae</taxon>
        <taxon>Aroideae</taxon>
        <taxon>Colocasieae</taxon>
        <taxon>Colocasia</taxon>
    </lineage>
</organism>
<dbReference type="EMBL" id="NMUH01001783">
    <property type="protein sequence ID" value="MQL95340.1"/>
    <property type="molecule type" value="Genomic_DNA"/>
</dbReference>
<dbReference type="InterPro" id="IPR011990">
    <property type="entry name" value="TPR-like_helical_dom_sf"/>
</dbReference>
<dbReference type="GO" id="GO:0009451">
    <property type="term" value="P:RNA modification"/>
    <property type="evidence" value="ECO:0007669"/>
    <property type="project" value="InterPro"/>
</dbReference>
<proteinExistence type="predicted"/>
<dbReference type="Pfam" id="PF01535">
    <property type="entry name" value="PPR"/>
    <property type="match status" value="1"/>
</dbReference>
<name>A0A843VP54_COLES</name>
<evidence type="ECO:0000313" key="3">
    <source>
        <dbReference type="EMBL" id="MQL95340.1"/>
    </source>
</evidence>